<dbReference type="Pfam" id="PF00892">
    <property type="entry name" value="EamA"/>
    <property type="match status" value="1"/>
</dbReference>
<evidence type="ECO:0000259" key="2">
    <source>
        <dbReference type="Pfam" id="PF00892"/>
    </source>
</evidence>
<name>A0A398C4P3_9BURK</name>
<dbReference type="SUPFAM" id="SSF103481">
    <property type="entry name" value="Multidrug resistance efflux transporter EmrE"/>
    <property type="match status" value="1"/>
</dbReference>
<evidence type="ECO:0000313" key="3">
    <source>
        <dbReference type="EMBL" id="RID97124.1"/>
    </source>
</evidence>
<reference evidence="3 4" key="1">
    <citation type="submission" date="2018-09" db="EMBL/GenBank/DDBJ databases">
        <title>Draft genome of Simplicispira sp. NY-02.</title>
        <authorList>
            <person name="Im W.T."/>
        </authorList>
    </citation>
    <scope>NUCLEOTIDE SEQUENCE [LARGE SCALE GENOMIC DNA]</scope>
    <source>
        <strain evidence="3 4">NY-02</strain>
    </source>
</reference>
<feature type="transmembrane region" description="Helical" evidence="1">
    <location>
        <begin position="70"/>
        <end position="90"/>
    </location>
</feature>
<keyword evidence="1" id="KW-0812">Transmembrane</keyword>
<dbReference type="AlphaFoldDB" id="A0A398C4P3"/>
<proteinExistence type="predicted"/>
<dbReference type="EMBL" id="QXJC01000010">
    <property type="protein sequence ID" value="RID97124.1"/>
    <property type="molecule type" value="Genomic_DNA"/>
</dbReference>
<protein>
    <recommendedName>
        <fullName evidence="2">EamA domain-containing protein</fullName>
    </recommendedName>
</protein>
<sequence>MTPALTLMTLVCVVGISLGQLLFKKAALLIPAHAGWRDWAFNGWLITALALYGATTLLWIWVLRTAPLHLAYPFMGLAFVLVPVMGWMLLREPLHLQTLLGGALILAGITLAARAQ</sequence>
<dbReference type="InterPro" id="IPR037185">
    <property type="entry name" value="EmrE-like"/>
</dbReference>
<feature type="transmembrane region" description="Helical" evidence="1">
    <location>
        <begin position="43"/>
        <end position="63"/>
    </location>
</feature>
<evidence type="ECO:0000313" key="4">
    <source>
        <dbReference type="Proteomes" id="UP000266302"/>
    </source>
</evidence>
<evidence type="ECO:0000256" key="1">
    <source>
        <dbReference type="SAM" id="Phobius"/>
    </source>
</evidence>
<keyword evidence="1" id="KW-1133">Transmembrane helix</keyword>
<feature type="transmembrane region" description="Helical" evidence="1">
    <location>
        <begin position="96"/>
        <end position="113"/>
    </location>
</feature>
<organism evidence="3 4">
    <name type="scientific">Simplicispira hankyongi</name>
    <dbReference type="NCBI Taxonomy" id="2315688"/>
    <lineage>
        <taxon>Bacteria</taxon>
        <taxon>Pseudomonadati</taxon>
        <taxon>Pseudomonadota</taxon>
        <taxon>Betaproteobacteria</taxon>
        <taxon>Burkholderiales</taxon>
        <taxon>Comamonadaceae</taxon>
        <taxon>Simplicispira</taxon>
    </lineage>
</organism>
<dbReference type="Gene3D" id="1.10.3730.20">
    <property type="match status" value="1"/>
</dbReference>
<keyword evidence="1" id="KW-0472">Membrane</keyword>
<dbReference type="GO" id="GO:0016020">
    <property type="term" value="C:membrane"/>
    <property type="evidence" value="ECO:0007669"/>
    <property type="project" value="InterPro"/>
</dbReference>
<dbReference type="InterPro" id="IPR000620">
    <property type="entry name" value="EamA_dom"/>
</dbReference>
<dbReference type="OrthoDB" id="7210375at2"/>
<gene>
    <name evidence="3" type="ORF">D3F03_15540</name>
</gene>
<feature type="domain" description="EamA" evidence="2">
    <location>
        <begin position="7"/>
        <end position="112"/>
    </location>
</feature>
<comment type="caution">
    <text evidence="3">The sequence shown here is derived from an EMBL/GenBank/DDBJ whole genome shotgun (WGS) entry which is preliminary data.</text>
</comment>
<accession>A0A398C4P3</accession>
<dbReference type="Proteomes" id="UP000266302">
    <property type="component" value="Unassembled WGS sequence"/>
</dbReference>
<dbReference type="RefSeq" id="WP_119110350.1">
    <property type="nucleotide sequence ID" value="NZ_QXJC01000010.1"/>
</dbReference>
<keyword evidence="4" id="KW-1185">Reference proteome</keyword>